<evidence type="ECO:0000259" key="10">
    <source>
        <dbReference type="Pfam" id="PF01699"/>
    </source>
</evidence>
<dbReference type="GO" id="GO:0015369">
    <property type="term" value="F:calcium:proton antiporter activity"/>
    <property type="evidence" value="ECO:0007669"/>
    <property type="project" value="UniProtKB-ARBA"/>
</dbReference>
<keyword evidence="5 9" id="KW-1133">Transmembrane helix</keyword>
<dbReference type="OMA" id="NWVEGLI"/>
<dbReference type="GO" id="GO:0012505">
    <property type="term" value="C:endomembrane system"/>
    <property type="evidence" value="ECO:0007669"/>
    <property type="project" value="UniProtKB-SubCell"/>
</dbReference>
<keyword evidence="7 9" id="KW-0472">Membrane</keyword>
<dbReference type="Pfam" id="PF01699">
    <property type="entry name" value="Na_Ca_ex"/>
    <property type="match status" value="2"/>
</dbReference>
<evidence type="ECO:0000256" key="8">
    <source>
        <dbReference type="SAM" id="MobiDB-lite"/>
    </source>
</evidence>
<protein>
    <submittedName>
        <fullName evidence="11">Probable VCX1-Vacuolar Ca++/H+ exchanger</fullName>
    </submittedName>
</protein>
<feature type="transmembrane region" description="Helical" evidence="9">
    <location>
        <begin position="289"/>
        <end position="309"/>
    </location>
</feature>
<feature type="region of interest" description="Disordered" evidence="8">
    <location>
        <begin position="1"/>
        <end position="33"/>
    </location>
</feature>
<evidence type="ECO:0000256" key="9">
    <source>
        <dbReference type="SAM" id="Phobius"/>
    </source>
</evidence>
<evidence type="ECO:0000313" key="11">
    <source>
        <dbReference type="EMBL" id="CCA69872.1"/>
    </source>
</evidence>
<dbReference type="PANTHER" id="PTHR31503">
    <property type="entry name" value="VACUOLAR CALCIUM ION TRANSPORTER"/>
    <property type="match status" value="1"/>
</dbReference>
<gene>
    <name evidence="11" type="ORF">PIIN_03811</name>
</gene>
<feature type="transmembrane region" description="Helical" evidence="9">
    <location>
        <begin position="372"/>
        <end position="393"/>
    </location>
</feature>
<name>G4TEZ6_SERID</name>
<dbReference type="InterPro" id="IPR004713">
    <property type="entry name" value="CaH_exchang"/>
</dbReference>
<evidence type="ECO:0000256" key="6">
    <source>
        <dbReference type="ARBA" id="ARBA00023065"/>
    </source>
</evidence>
<evidence type="ECO:0000256" key="1">
    <source>
        <dbReference type="ARBA" id="ARBA00004127"/>
    </source>
</evidence>
<evidence type="ECO:0000256" key="3">
    <source>
        <dbReference type="ARBA" id="ARBA00022448"/>
    </source>
</evidence>
<feature type="transmembrane region" description="Helical" evidence="9">
    <location>
        <begin position="193"/>
        <end position="214"/>
    </location>
</feature>
<dbReference type="AlphaFoldDB" id="G4TEZ6"/>
<feature type="transmembrane region" description="Helical" evidence="9">
    <location>
        <begin position="234"/>
        <end position="253"/>
    </location>
</feature>
<accession>G4TEZ6</accession>
<dbReference type="InterPro" id="IPR044880">
    <property type="entry name" value="NCX_ion-bd_dom_sf"/>
</dbReference>
<feature type="transmembrane region" description="Helical" evidence="9">
    <location>
        <begin position="427"/>
        <end position="447"/>
    </location>
</feature>
<dbReference type="GO" id="GO:0006874">
    <property type="term" value="P:intracellular calcium ion homeostasis"/>
    <property type="evidence" value="ECO:0007669"/>
    <property type="project" value="TreeGrafter"/>
</dbReference>
<dbReference type="Proteomes" id="UP000007148">
    <property type="component" value="Unassembled WGS sequence"/>
</dbReference>
<reference evidence="11 12" key="1">
    <citation type="journal article" date="2011" name="PLoS Pathog.">
        <title>Endophytic Life Strategies Decoded by Genome and Transcriptome Analyses of the Mutualistic Root Symbiont Piriformospora indica.</title>
        <authorList>
            <person name="Zuccaro A."/>
            <person name="Lahrmann U."/>
            <person name="Guldener U."/>
            <person name="Langen G."/>
            <person name="Pfiffi S."/>
            <person name="Biedenkopf D."/>
            <person name="Wong P."/>
            <person name="Samans B."/>
            <person name="Grimm C."/>
            <person name="Basiewicz M."/>
            <person name="Murat C."/>
            <person name="Martin F."/>
            <person name="Kogel K.H."/>
        </authorList>
    </citation>
    <scope>NUCLEOTIDE SEQUENCE [LARGE SCALE GENOMIC DNA]</scope>
    <source>
        <strain evidence="11 12">DSM 11827</strain>
    </source>
</reference>
<comment type="subcellular location">
    <subcellularLocation>
        <location evidence="1">Endomembrane system</location>
        <topology evidence="1">Multi-pass membrane protein</topology>
    </subcellularLocation>
</comment>
<feature type="domain" description="Sodium/calcium exchanger membrane region" evidence="10">
    <location>
        <begin position="90"/>
        <end position="252"/>
    </location>
</feature>
<feature type="transmembrane region" description="Helical" evidence="9">
    <location>
        <begin position="89"/>
        <end position="108"/>
    </location>
</feature>
<proteinExistence type="inferred from homology"/>
<keyword evidence="6" id="KW-0406">Ion transport</keyword>
<dbReference type="EMBL" id="CAFZ01000066">
    <property type="protein sequence ID" value="CCA69872.1"/>
    <property type="molecule type" value="Genomic_DNA"/>
</dbReference>
<feature type="transmembrane region" description="Helical" evidence="9">
    <location>
        <begin position="329"/>
        <end position="352"/>
    </location>
</feature>
<dbReference type="STRING" id="1109443.G4TEZ6"/>
<keyword evidence="12" id="KW-1185">Reference proteome</keyword>
<evidence type="ECO:0000256" key="2">
    <source>
        <dbReference type="ARBA" id="ARBA00008170"/>
    </source>
</evidence>
<dbReference type="Gene3D" id="1.20.1420.30">
    <property type="entry name" value="NCX, central ion-binding region"/>
    <property type="match status" value="1"/>
</dbReference>
<feature type="transmembrane region" description="Helical" evidence="9">
    <location>
        <begin position="153"/>
        <end position="172"/>
    </location>
</feature>
<organism evidence="11 12">
    <name type="scientific">Serendipita indica (strain DSM 11827)</name>
    <name type="common">Root endophyte fungus</name>
    <name type="synonym">Piriformospora indica</name>
    <dbReference type="NCBI Taxonomy" id="1109443"/>
    <lineage>
        <taxon>Eukaryota</taxon>
        <taxon>Fungi</taxon>
        <taxon>Dikarya</taxon>
        <taxon>Basidiomycota</taxon>
        <taxon>Agaricomycotina</taxon>
        <taxon>Agaricomycetes</taxon>
        <taxon>Sebacinales</taxon>
        <taxon>Serendipitaceae</taxon>
        <taxon>Serendipita</taxon>
    </lineage>
</organism>
<feature type="transmembrane region" description="Helical" evidence="9">
    <location>
        <begin position="399"/>
        <end position="420"/>
    </location>
</feature>
<keyword evidence="4 9" id="KW-0812">Transmembrane</keyword>
<feature type="compositionally biased region" description="Polar residues" evidence="8">
    <location>
        <begin position="1"/>
        <end position="17"/>
    </location>
</feature>
<dbReference type="InParanoid" id="G4TEZ6"/>
<evidence type="ECO:0000313" key="12">
    <source>
        <dbReference type="Proteomes" id="UP000007148"/>
    </source>
</evidence>
<keyword evidence="3" id="KW-0813">Transport</keyword>
<evidence type="ECO:0000256" key="4">
    <source>
        <dbReference type="ARBA" id="ARBA00022692"/>
    </source>
</evidence>
<feature type="transmembrane region" description="Helical" evidence="9">
    <location>
        <begin position="120"/>
        <end position="141"/>
    </location>
</feature>
<feature type="transmembrane region" description="Helical" evidence="9">
    <location>
        <begin position="63"/>
        <end position="83"/>
    </location>
</feature>
<dbReference type="HOGENOM" id="CLU_008721_4_3_1"/>
<sequence length="486" mass="53845">MDSNASTARIRQGNGTTDDAEKPNTDPNQLTKTRRFKEFHRRVRGKHVEHVPTLKESLIATTFVTKINLALIFVVLSWVSHYLHWDSRATFVLSFLALIPLEKLLQFCSKQSMLYLGHSIGDLVNVTLMNAVEAILAILLLKRDCKLKLLQGTIIGVIILQLLLVPGVAFVAGGSRRMQQELHASHTQLNQSMMTMGVMCLVIPSAFFAGITPIGATSPEQVVTDEVRSTILKFSRGMAIIMLLVYIASRIYAINPPGDENAGDFYADHGGHEAFKEEEDRLKKEQPKVSPWFCFGLLVFLVVIIGFTAEWLVHSIESVREGANIQEEWFGLILIPIVSFSGDGLVTFTYLVRKTIFHNGEAPHALADAQPIDLAIQFTLFWTPLFVLIGWWIGKPLPLLFDIFEVVILLAAVFVVNYIVNDAKTNWSEGFTMICLYIVIALVAWFYDGQAFFETFFGCVGHVVHAAVTGEAGNSTTTAGSSGGGH</sequence>
<evidence type="ECO:0000256" key="7">
    <source>
        <dbReference type="ARBA" id="ARBA00023136"/>
    </source>
</evidence>
<feature type="domain" description="Sodium/calcium exchanger membrane region" evidence="10">
    <location>
        <begin position="295"/>
        <end position="445"/>
    </location>
</feature>
<dbReference type="GO" id="GO:0000329">
    <property type="term" value="C:fungal-type vacuole membrane"/>
    <property type="evidence" value="ECO:0007669"/>
    <property type="project" value="TreeGrafter"/>
</dbReference>
<dbReference type="eggNOG" id="KOG1397">
    <property type="taxonomic scope" value="Eukaryota"/>
</dbReference>
<comment type="caution">
    <text evidence="11">The sequence shown here is derived from an EMBL/GenBank/DDBJ whole genome shotgun (WGS) entry which is preliminary data.</text>
</comment>
<comment type="similarity">
    <text evidence="2">Belongs to the Ca(2+):cation antiporter (CaCA) (TC 2.A.19) family.</text>
</comment>
<dbReference type="InterPro" id="IPR004837">
    <property type="entry name" value="NaCa_Exmemb"/>
</dbReference>
<evidence type="ECO:0000256" key="5">
    <source>
        <dbReference type="ARBA" id="ARBA00022989"/>
    </source>
</evidence>
<dbReference type="OrthoDB" id="1699231at2759"/>
<dbReference type="PANTHER" id="PTHR31503:SF20">
    <property type="entry name" value="CA(2+)_H(+) EXCHANGER, PUTATIVE (EUROFUNG)-RELATED"/>
    <property type="match status" value="1"/>
</dbReference>